<evidence type="ECO:0000256" key="1">
    <source>
        <dbReference type="ARBA" id="ARBA00005189"/>
    </source>
</evidence>
<dbReference type="HAMAP" id="MF_00662">
    <property type="entry name" value="PS_decarb_PSD_B_type1"/>
    <property type="match status" value="1"/>
</dbReference>
<comment type="pathway">
    <text evidence="12">Phospholipid metabolism; phosphatidylethanolamine biosynthesis; phosphatidylethanolamine from CDP-diacylglycerol: step 2/2.</text>
</comment>
<comment type="function">
    <text evidence="12">Catalyzes the formation of phosphatidylethanolamine (PtdEtn) from phosphatidylserine (PtdSer).</text>
</comment>
<evidence type="ECO:0000256" key="9">
    <source>
        <dbReference type="ARBA" id="ARBA00023239"/>
    </source>
</evidence>
<feature type="region of interest" description="Disordered" evidence="13">
    <location>
        <begin position="248"/>
        <end position="270"/>
    </location>
</feature>
<feature type="modified residue" description="Pyruvic acid (Ser); by autocatalysis" evidence="12">
    <location>
        <position position="291"/>
    </location>
</feature>
<keyword evidence="3 12" id="KW-0444">Lipid biosynthesis</keyword>
<dbReference type="GO" id="GO:0004609">
    <property type="term" value="F:phosphatidylserine decarboxylase activity"/>
    <property type="evidence" value="ECO:0007669"/>
    <property type="project" value="UniProtKB-EC"/>
</dbReference>
<evidence type="ECO:0000256" key="8">
    <source>
        <dbReference type="ARBA" id="ARBA00023209"/>
    </source>
</evidence>
<comment type="cofactor">
    <cofactor evidence="12">
        <name>pyruvate</name>
        <dbReference type="ChEBI" id="CHEBI:15361"/>
    </cofactor>
    <text evidence="12">Binds 1 pyruvoyl group covalently per subunit.</text>
</comment>
<feature type="chain" id="PRO_5044936591" description="Phosphatidylserine decarboxylase alpha chain" evidence="12">
    <location>
        <begin position="291"/>
        <end position="325"/>
    </location>
</feature>
<dbReference type="EC" id="4.1.1.65" evidence="12"/>
<evidence type="ECO:0000256" key="7">
    <source>
        <dbReference type="ARBA" id="ARBA00023145"/>
    </source>
</evidence>
<dbReference type="InterPro" id="IPR033177">
    <property type="entry name" value="PSD-B"/>
</dbReference>
<comment type="subunit">
    <text evidence="12">Heterodimer of a large membrane-associated beta subunit and a small pyruvoyl-containing alpha subunit.</text>
</comment>
<organism evidence="14 15">
    <name type="scientific">Thiorhodovibrio winogradskyi</name>
    <dbReference type="NCBI Taxonomy" id="77007"/>
    <lineage>
        <taxon>Bacteria</taxon>
        <taxon>Pseudomonadati</taxon>
        <taxon>Pseudomonadota</taxon>
        <taxon>Gammaproteobacteria</taxon>
        <taxon>Chromatiales</taxon>
        <taxon>Chromatiaceae</taxon>
        <taxon>Thiorhodovibrio</taxon>
    </lineage>
</organism>
<feature type="site" description="Cleavage (non-hydrolytic); by autocatalysis" evidence="12">
    <location>
        <begin position="290"/>
        <end position="291"/>
    </location>
</feature>
<evidence type="ECO:0000256" key="10">
    <source>
        <dbReference type="ARBA" id="ARBA00023264"/>
    </source>
</evidence>
<keyword evidence="11 12" id="KW-0670">Pyruvate</keyword>
<evidence type="ECO:0000256" key="6">
    <source>
        <dbReference type="ARBA" id="ARBA00023136"/>
    </source>
</evidence>
<comment type="catalytic activity">
    <reaction evidence="12">
        <text>a 1,2-diacyl-sn-glycero-3-phospho-L-serine + H(+) = a 1,2-diacyl-sn-glycero-3-phosphoethanolamine + CO2</text>
        <dbReference type="Rhea" id="RHEA:20828"/>
        <dbReference type="ChEBI" id="CHEBI:15378"/>
        <dbReference type="ChEBI" id="CHEBI:16526"/>
        <dbReference type="ChEBI" id="CHEBI:57262"/>
        <dbReference type="ChEBI" id="CHEBI:64612"/>
        <dbReference type="EC" id="4.1.1.65"/>
    </reaction>
</comment>
<evidence type="ECO:0000256" key="4">
    <source>
        <dbReference type="ARBA" id="ARBA00022793"/>
    </source>
</evidence>
<comment type="PTM">
    <text evidence="12">Is synthesized initially as an inactive proenzyme. Formation of the active enzyme involves a self-maturation process in which the active site pyruvoyl group is generated from an internal serine residue via an autocatalytic post-translational modification. Two non-identical subunits are generated from the proenzyme in this reaction, and the pyruvate is formed at the N-terminus of the alpha chain, which is derived from the carboxyl end of the proenzyme. The autoendoproteolytic cleavage occurs by a canonical serine protease mechanism, in which the side chain hydroxyl group of the serine supplies its oxygen atom to form the C-terminus of the beta chain, while the remainder of the serine residue undergoes an oxidative deamination to produce ammonia and the pyruvoyl prosthetic group on the alpha chain. During this reaction, the Ser that is part of the protease active site of the proenzyme becomes the pyruvoyl prosthetic group, which constitutes an essential element of the active site of the mature decarboxylase.</text>
</comment>
<reference evidence="14 15" key="1">
    <citation type="journal article" date="2023" name="Microorganisms">
        <title>Thiorhodovibrio frisius and Trv. litoralis spp. nov., Two Novel Members from a Clade of Fastidious Purple Sulfur Bacteria That Exhibit Unique Red-Shifted Light-Harvesting Capabilities.</title>
        <authorList>
            <person name="Methner A."/>
            <person name="Kuzyk S.B."/>
            <person name="Petersen J."/>
            <person name="Bauer S."/>
            <person name="Brinkmann H."/>
            <person name="Sichau K."/>
            <person name="Wanner G."/>
            <person name="Wolf J."/>
            <person name="Neumann-Schaal M."/>
            <person name="Henke P."/>
            <person name="Tank M."/>
            <person name="Sproer C."/>
            <person name="Bunk B."/>
            <person name="Overmann J."/>
        </authorList>
    </citation>
    <scope>NUCLEOTIDE SEQUENCE [LARGE SCALE GENOMIC DNA]</scope>
    <source>
        <strain evidence="14 15">DSM 6702</strain>
    </source>
</reference>
<gene>
    <name evidence="12 14" type="primary">psd</name>
    <name evidence="14" type="ORF">Thiowin_03599</name>
</gene>
<evidence type="ECO:0000256" key="5">
    <source>
        <dbReference type="ARBA" id="ARBA00023098"/>
    </source>
</evidence>
<dbReference type="EMBL" id="CP121472">
    <property type="protein sequence ID" value="WPL18526.1"/>
    <property type="molecule type" value="Genomic_DNA"/>
</dbReference>
<dbReference type="InterPro" id="IPR033178">
    <property type="entry name" value="PSD_type1_pro"/>
</dbReference>
<feature type="active site" description="Schiff-base intermediate with substrate; via pyruvic acid; for decarboxylase activity" evidence="12">
    <location>
        <position position="291"/>
    </location>
</feature>
<feature type="chain" id="PRO_5044936590" description="Phosphatidylserine decarboxylase beta chain" evidence="12">
    <location>
        <begin position="1"/>
        <end position="290"/>
    </location>
</feature>
<sequence>MSSSLSSSLSSSWNSLSNAAAHVRAVLSARLFVWLQYVLPQHWLSRFMLRLTRLRLGPITHWLIRRFVAHYGVNLSEAAESRVASYASFNAFFTRALAPHARPLSEDPRALLSPVDAWVSEAGLIEGERLLQCKGQEYSLPALLGDAEVAVFFRDGLFVTLYLSPRDYHRIHMPMTGRLTRMLHVPGRLFSVNPTTVKGVPGLFARNERVLTLFETDIGLVGMVLVGAIFVGSIQTRWAGEVTPPRGRVLTRTDYPPGSPPTDPLAPSADNPLAPIVLARGEEMGRFNMGSTVIVLLPPGAAELLPELLPGARVYCRAPIGRRLR</sequence>
<evidence type="ECO:0000256" key="3">
    <source>
        <dbReference type="ARBA" id="ARBA00022516"/>
    </source>
</evidence>
<name>A0ABZ0SEJ3_9GAMM</name>
<dbReference type="InterPro" id="IPR003817">
    <property type="entry name" value="PS_Dcarbxylase"/>
</dbReference>
<comment type="similarity">
    <text evidence="12">Belongs to the phosphatidylserine decarboxylase family. PSD-B subfamily. Prokaryotic type I sub-subfamily.</text>
</comment>
<dbReference type="Pfam" id="PF02666">
    <property type="entry name" value="PS_Dcarbxylase"/>
    <property type="match status" value="1"/>
</dbReference>
<evidence type="ECO:0000256" key="12">
    <source>
        <dbReference type="HAMAP-Rule" id="MF_00662"/>
    </source>
</evidence>
<evidence type="ECO:0000313" key="14">
    <source>
        <dbReference type="EMBL" id="WPL18526.1"/>
    </source>
</evidence>
<keyword evidence="5 12" id="KW-0443">Lipid metabolism</keyword>
<evidence type="ECO:0000256" key="13">
    <source>
        <dbReference type="SAM" id="MobiDB-lite"/>
    </source>
</evidence>
<evidence type="ECO:0000256" key="2">
    <source>
        <dbReference type="ARBA" id="ARBA00022475"/>
    </source>
</evidence>
<keyword evidence="10 12" id="KW-1208">Phospholipid metabolism</keyword>
<keyword evidence="6 12" id="KW-0472">Membrane</keyword>
<feature type="active site" description="Charge relay system; for autoendoproteolytic cleavage activity" evidence="12">
    <location>
        <position position="172"/>
    </location>
</feature>
<evidence type="ECO:0000256" key="11">
    <source>
        <dbReference type="ARBA" id="ARBA00023317"/>
    </source>
</evidence>
<comment type="subcellular location">
    <subcellularLocation>
        <location evidence="12">Cell membrane</location>
        <topology evidence="12">Peripheral membrane protein</topology>
    </subcellularLocation>
</comment>
<keyword evidence="9 12" id="KW-0456">Lyase</keyword>
<dbReference type="Proteomes" id="UP001432180">
    <property type="component" value="Chromosome"/>
</dbReference>
<keyword evidence="8 12" id="KW-0594">Phospholipid biosynthesis</keyword>
<comment type="pathway">
    <text evidence="1">Lipid metabolism.</text>
</comment>
<dbReference type="PANTHER" id="PTHR10067:SF6">
    <property type="entry name" value="PHOSPHATIDYLSERINE DECARBOXYLASE PROENZYME, MITOCHONDRIAL"/>
    <property type="match status" value="1"/>
</dbReference>
<accession>A0ABZ0SEJ3</accession>
<feature type="active site" description="Charge relay system; for autoendoproteolytic cleavage activity" evidence="12">
    <location>
        <position position="116"/>
    </location>
</feature>
<evidence type="ECO:0000313" key="15">
    <source>
        <dbReference type="Proteomes" id="UP001432180"/>
    </source>
</evidence>
<dbReference type="NCBIfam" id="TIGR00163">
    <property type="entry name" value="PS_decarb"/>
    <property type="match status" value="1"/>
</dbReference>
<keyword evidence="15" id="KW-1185">Reference proteome</keyword>
<keyword evidence="7 12" id="KW-0865">Zymogen</keyword>
<protein>
    <recommendedName>
        <fullName evidence="12">Phosphatidylserine decarboxylase proenzyme</fullName>
        <ecNumber evidence="12">4.1.1.65</ecNumber>
    </recommendedName>
    <component>
        <recommendedName>
            <fullName evidence="12">Phosphatidylserine decarboxylase alpha chain</fullName>
        </recommendedName>
    </component>
    <component>
        <recommendedName>
            <fullName evidence="12">Phosphatidylserine decarboxylase beta chain</fullName>
        </recommendedName>
    </component>
</protein>
<proteinExistence type="inferred from homology"/>
<feature type="active site" description="Charge relay system; for autoendoproteolytic cleavage activity" evidence="12">
    <location>
        <position position="291"/>
    </location>
</feature>
<keyword evidence="2 12" id="KW-1003">Cell membrane</keyword>
<dbReference type="PANTHER" id="PTHR10067">
    <property type="entry name" value="PHOSPHATIDYLSERINE DECARBOXYLASE"/>
    <property type="match status" value="1"/>
</dbReference>
<keyword evidence="4 12" id="KW-0210">Decarboxylase</keyword>